<keyword evidence="1" id="KW-0472">Membrane</keyword>
<dbReference type="EMBL" id="CP053892">
    <property type="protein sequence ID" value="QKG21081.1"/>
    <property type="molecule type" value="Genomic_DNA"/>
</dbReference>
<keyword evidence="1" id="KW-0812">Transmembrane</keyword>
<organism evidence="2 3">
    <name type="scientific">Actinomadura verrucosospora</name>
    <dbReference type="NCBI Taxonomy" id="46165"/>
    <lineage>
        <taxon>Bacteria</taxon>
        <taxon>Bacillati</taxon>
        <taxon>Actinomycetota</taxon>
        <taxon>Actinomycetes</taxon>
        <taxon>Streptosporangiales</taxon>
        <taxon>Thermomonosporaceae</taxon>
        <taxon>Actinomadura</taxon>
    </lineage>
</organism>
<dbReference type="RefSeq" id="WP_173095407.1">
    <property type="nucleotide sequence ID" value="NZ_CP053892.1"/>
</dbReference>
<proteinExistence type="predicted"/>
<gene>
    <name evidence="2" type="ORF">ACTIVE_2719</name>
</gene>
<evidence type="ECO:0000256" key="1">
    <source>
        <dbReference type="SAM" id="Phobius"/>
    </source>
</evidence>
<evidence type="ECO:0000313" key="3">
    <source>
        <dbReference type="Proteomes" id="UP000501240"/>
    </source>
</evidence>
<feature type="transmembrane region" description="Helical" evidence="1">
    <location>
        <begin position="12"/>
        <end position="29"/>
    </location>
</feature>
<protein>
    <submittedName>
        <fullName evidence="2">Uncharacterized protein</fullName>
    </submittedName>
</protein>
<evidence type="ECO:0000313" key="2">
    <source>
        <dbReference type="EMBL" id="QKG21081.1"/>
    </source>
</evidence>
<feature type="transmembrane region" description="Helical" evidence="1">
    <location>
        <begin position="35"/>
        <end position="52"/>
    </location>
</feature>
<name>A0A7D3ZJA1_ACTVE</name>
<dbReference type="Proteomes" id="UP000501240">
    <property type="component" value="Chromosome"/>
</dbReference>
<sequence length="62" mass="7028">MSARARARRSLAGAVLLFVLVFLVVWAALTMWTAMYGNAACMVAALTAWWAVRSRPFVRRRR</sequence>
<keyword evidence="3" id="KW-1185">Reference proteome</keyword>
<keyword evidence="1" id="KW-1133">Transmembrane helix</keyword>
<reference evidence="2 3" key="1">
    <citation type="submission" date="2020-05" db="EMBL/GenBank/DDBJ databases">
        <title>Actinomadura verrucosospora NRRL-B18236 (PFL_A860) Genome sequencing and assembly.</title>
        <authorList>
            <person name="Samborskyy M."/>
        </authorList>
    </citation>
    <scope>NUCLEOTIDE SEQUENCE [LARGE SCALE GENOMIC DNA]</scope>
    <source>
        <strain evidence="2 3">NRRL:B18236</strain>
    </source>
</reference>
<accession>A0A7D3ZJA1</accession>
<dbReference type="AlphaFoldDB" id="A0A7D3ZJA1"/>